<protein>
    <submittedName>
        <fullName evidence="11">Lipid A export ATP-binding/permease protein MsbA</fullName>
        <ecNumber evidence="11">3.6.3.-</ecNumber>
    </submittedName>
</protein>
<dbReference type="InterPro" id="IPR039421">
    <property type="entry name" value="Type_1_exporter"/>
</dbReference>
<dbReference type="FunCoup" id="A0A1Y5SII7">
    <property type="interactions" value="474"/>
</dbReference>
<keyword evidence="12" id="KW-1185">Reference proteome</keyword>
<feature type="transmembrane region" description="Helical" evidence="8">
    <location>
        <begin position="52"/>
        <end position="72"/>
    </location>
</feature>
<dbReference type="SUPFAM" id="SSF52540">
    <property type="entry name" value="P-loop containing nucleoside triphosphate hydrolases"/>
    <property type="match status" value="1"/>
</dbReference>
<reference evidence="11 12" key="1">
    <citation type="submission" date="2017-03" db="EMBL/GenBank/DDBJ databases">
        <authorList>
            <person name="Afonso C.L."/>
            <person name="Miller P.J."/>
            <person name="Scott M.A."/>
            <person name="Spackman E."/>
            <person name="Goraichik I."/>
            <person name="Dimitrov K.M."/>
            <person name="Suarez D.L."/>
            <person name="Swayne D.E."/>
        </authorList>
    </citation>
    <scope>NUCLEOTIDE SEQUENCE [LARGE SCALE GENOMIC DNA]</scope>
    <source>
        <strain evidence="11 12">CECT 7691</strain>
    </source>
</reference>
<evidence type="ECO:0000313" key="11">
    <source>
        <dbReference type="EMBL" id="SLN41290.1"/>
    </source>
</evidence>
<dbReference type="PROSITE" id="PS00211">
    <property type="entry name" value="ABC_TRANSPORTER_1"/>
    <property type="match status" value="1"/>
</dbReference>
<dbReference type="FunFam" id="3.40.50.300:FF:000287">
    <property type="entry name" value="Multidrug ABC transporter ATP-binding protein"/>
    <property type="match status" value="1"/>
</dbReference>
<keyword evidence="6 8" id="KW-1133">Transmembrane helix</keyword>
<keyword evidence="7 8" id="KW-0472">Membrane</keyword>
<dbReference type="PROSITE" id="PS50893">
    <property type="entry name" value="ABC_TRANSPORTER_2"/>
    <property type="match status" value="1"/>
</dbReference>
<keyword evidence="11" id="KW-0378">Hydrolase</keyword>
<evidence type="ECO:0000256" key="4">
    <source>
        <dbReference type="ARBA" id="ARBA00022741"/>
    </source>
</evidence>
<evidence type="ECO:0000256" key="6">
    <source>
        <dbReference type="ARBA" id="ARBA00022989"/>
    </source>
</evidence>
<dbReference type="PANTHER" id="PTHR43394:SF1">
    <property type="entry name" value="ATP-BINDING CASSETTE SUB-FAMILY B MEMBER 10, MITOCHONDRIAL"/>
    <property type="match status" value="1"/>
</dbReference>
<dbReference type="GO" id="GO:0016887">
    <property type="term" value="F:ATP hydrolysis activity"/>
    <property type="evidence" value="ECO:0007669"/>
    <property type="project" value="InterPro"/>
</dbReference>
<dbReference type="GO" id="GO:0005524">
    <property type="term" value="F:ATP binding"/>
    <property type="evidence" value="ECO:0007669"/>
    <property type="project" value="UniProtKB-KW"/>
</dbReference>
<dbReference type="GO" id="GO:0015421">
    <property type="term" value="F:ABC-type oligopeptide transporter activity"/>
    <property type="evidence" value="ECO:0007669"/>
    <property type="project" value="TreeGrafter"/>
</dbReference>
<dbReference type="SMART" id="SM00382">
    <property type="entry name" value="AAA"/>
    <property type="match status" value="1"/>
</dbReference>
<dbReference type="RefSeq" id="WP_176244970.1">
    <property type="nucleotide sequence ID" value="NZ_FWFR01000001.1"/>
</dbReference>
<dbReference type="AlphaFoldDB" id="A0A1Y5SII7"/>
<evidence type="ECO:0000256" key="1">
    <source>
        <dbReference type="ARBA" id="ARBA00004651"/>
    </source>
</evidence>
<dbReference type="InParanoid" id="A0A1Y5SII7"/>
<keyword evidence="4" id="KW-0547">Nucleotide-binding</keyword>
<dbReference type="Pfam" id="PF00664">
    <property type="entry name" value="ABC_membrane"/>
    <property type="match status" value="1"/>
</dbReference>
<dbReference type="PANTHER" id="PTHR43394">
    <property type="entry name" value="ATP-DEPENDENT PERMEASE MDL1, MITOCHONDRIAL"/>
    <property type="match status" value="1"/>
</dbReference>
<dbReference type="Pfam" id="PF00005">
    <property type="entry name" value="ABC_tran"/>
    <property type="match status" value="1"/>
</dbReference>
<name>A0A1Y5SII7_9PROT</name>
<accession>A0A1Y5SII7</accession>
<feature type="transmembrane region" description="Helical" evidence="8">
    <location>
        <begin position="20"/>
        <end position="40"/>
    </location>
</feature>
<dbReference type="Gene3D" id="3.40.50.300">
    <property type="entry name" value="P-loop containing nucleotide triphosphate hydrolases"/>
    <property type="match status" value="1"/>
</dbReference>
<dbReference type="InterPro" id="IPR036640">
    <property type="entry name" value="ABC1_TM_sf"/>
</dbReference>
<evidence type="ECO:0000256" key="8">
    <source>
        <dbReference type="SAM" id="Phobius"/>
    </source>
</evidence>
<dbReference type="GO" id="GO:0005886">
    <property type="term" value="C:plasma membrane"/>
    <property type="evidence" value="ECO:0007669"/>
    <property type="project" value="UniProtKB-SubCell"/>
</dbReference>
<dbReference type="InterPro" id="IPR003439">
    <property type="entry name" value="ABC_transporter-like_ATP-bd"/>
</dbReference>
<dbReference type="Proteomes" id="UP000193200">
    <property type="component" value="Unassembled WGS sequence"/>
</dbReference>
<sequence length="589" mass="63536">MRLLREYAWPHWKALAGSVLLMAVVAVVTAATAWILKPIVDEVFFEQNRDRIILTTLAVCLLFLVKGAATYGNEVLLSNVGQRIVARIQARLYRAIIGFDLAWFHDMTSGNMVSRFVYDTHLLREALSKTIIAAVKDSLTALALIGLLFWHDWQLAAIVFIVIPPGAVAIQRLGKRMRKVSTRIQQETGSFANVLDESFRGIRVIKSYGTEEAEIARAEAAIAKRMRALIRAVRIGAASSPVVEVIGGGAFALVIYYGGSRVIDGTTTPGTFFSFMGALLMAYPPMKALARLNAKIQEGKAAAVRIYDLLDAAPKVVDRPGAAPFTIGGGEIVFEQVGFSYDGRTKVLEDLSFTVPAGRRIALVGPSGGGKSTILNLIPRLYDVDGGRITIDGHDIRDLTVASLRRQIALVSQDIFLFNDTIRANIAYGSGADIDDTAIWAAAEAAAAADFIREQPDGLDTVVGSTGVKLSGGQRQRLAIARAILRDAPIILLDEATSALDSESEERVQAALDRLMQGRTTLIIAHRLSTVLDADRIFVIVDGTVAESGTHGELSARDGVYRALTSRQFGEHLPRLVPPPSGARAGGHG</sequence>
<organism evidence="11 12">
    <name type="scientific">Oceanibacterium hippocampi</name>
    <dbReference type="NCBI Taxonomy" id="745714"/>
    <lineage>
        <taxon>Bacteria</taxon>
        <taxon>Pseudomonadati</taxon>
        <taxon>Pseudomonadota</taxon>
        <taxon>Alphaproteobacteria</taxon>
        <taxon>Sneathiellales</taxon>
        <taxon>Sneathiellaceae</taxon>
        <taxon>Oceanibacterium</taxon>
    </lineage>
</organism>
<evidence type="ECO:0000256" key="7">
    <source>
        <dbReference type="ARBA" id="ARBA00023136"/>
    </source>
</evidence>
<dbReference type="InterPro" id="IPR003593">
    <property type="entry name" value="AAA+_ATPase"/>
</dbReference>
<proteinExistence type="predicted"/>
<dbReference type="InterPro" id="IPR011527">
    <property type="entry name" value="ABC1_TM_dom"/>
</dbReference>
<evidence type="ECO:0000259" key="10">
    <source>
        <dbReference type="PROSITE" id="PS50929"/>
    </source>
</evidence>
<dbReference type="CDD" id="cd18552">
    <property type="entry name" value="ABC_6TM_MsbA_like"/>
    <property type="match status" value="1"/>
</dbReference>
<evidence type="ECO:0000313" key="12">
    <source>
        <dbReference type="Proteomes" id="UP000193200"/>
    </source>
</evidence>
<evidence type="ECO:0000256" key="2">
    <source>
        <dbReference type="ARBA" id="ARBA00022448"/>
    </source>
</evidence>
<dbReference type="EC" id="3.6.3.-" evidence="11"/>
<dbReference type="InterPro" id="IPR017871">
    <property type="entry name" value="ABC_transporter-like_CS"/>
</dbReference>
<dbReference type="Gene3D" id="1.20.1560.10">
    <property type="entry name" value="ABC transporter type 1, transmembrane domain"/>
    <property type="match status" value="1"/>
</dbReference>
<keyword evidence="5 11" id="KW-0067">ATP-binding</keyword>
<evidence type="ECO:0000256" key="3">
    <source>
        <dbReference type="ARBA" id="ARBA00022692"/>
    </source>
</evidence>
<dbReference type="EMBL" id="FWFR01000001">
    <property type="protein sequence ID" value="SLN41290.1"/>
    <property type="molecule type" value="Genomic_DNA"/>
</dbReference>
<feature type="domain" description="ABC transporter" evidence="9">
    <location>
        <begin position="332"/>
        <end position="567"/>
    </location>
</feature>
<dbReference type="InterPro" id="IPR027417">
    <property type="entry name" value="P-loop_NTPase"/>
</dbReference>
<feature type="transmembrane region" description="Helical" evidence="8">
    <location>
        <begin position="155"/>
        <end position="174"/>
    </location>
</feature>
<feature type="domain" description="ABC transmembrane type-1" evidence="10">
    <location>
        <begin position="16"/>
        <end position="298"/>
    </location>
</feature>
<dbReference type="PROSITE" id="PS50929">
    <property type="entry name" value="ABC_TM1F"/>
    <property type="match status" value="1"/>
</dbReference>
<dbReference type="SUPFAM" id="SSF90123">
    <property type="entry name" value="ABC transporter transmembrane region"/>
    <property type="match status" value="1"/>
</dbReference>
<evidence type="ECO:0000256" key="5">
    <source>
        <dbReference type="ARBA" id="ARBA00022840"/>
    </source>
</evidence>
<evidence type="ECO:0000259" key="9">
    <source>
        <dbReference type="PROSITE" id="PS50893"/>
    </source>
</evidence>
<keyword evidence="3 8" id="KW-0812">Transmembrane</keyword>
<gene>
    <name evidence="11" type="primary">msbA</name>
    <name evidence="11" type="ORF">OCH7691_01745</name>
</gene>
<feature type="transmembrane region" description="Helical" evidence="8">
    <location>
        <begin position="130"/>
        <end position="149"/>
    </location>
</feature>
<keyword evidence="2" id="KW-0813">Transport</keyword>
<feature type="transmembrane region" description="Helical" evidence="8">
    <location>
        <begin position="235"/>
        <end position="258"/>
    </location>
</feature>
<comment type="subcellular location">
    <subcellularLocation>
        <location evidence="1">Cell membrane</location>
        <topology evidence="1">Multi-pass membrane protein</topology>
    </subcellularLocation>
</comment>